<gene>
    <name evidence="1" type="ORF">R1CP_02845</name>
</gene>
<protein>
    <submittedName>
        <fullName evidence="1">Uncharacterized protein</fullName>
    </submittedName>
</protein>
<dbReference type="PATRIC" id="fig|37919.13.peg.575"/>
<organism evidence="1 2">
    <name type="scientific">Rhodococcus opacus</name>
    <name type="common">Nocardia opaca</name>
    <dbReference type="NCBI Taxonomy" id="37919"/>
    <lineage>
        <taxon>Bacteria</taxon>
        <taxon>Bacillati</taxon>
        <taxon>Actinomycetota</taxon>
        <taxon>Actinomycetes</taxon>
        <taxon>Mycobacteriales</taxon>
        <taxon>Nocardiaceae</taxon>
        <taxon>Rhodococcus</taxon>
    </lineage>
</organism>
<reference evidence="1 2" key="1">
    <citation type="submission" date="2014-07" db="EMBL/GenBank/DDBJ databases">
        <authorList>
            <person name="Zhang J.E."/>
            <person name="Yang H."/>
            <person name="Guo J."/>
            <person name="Deng Z."/>
            <person name="Luo H."/>
            <person name="Luo M."/>
            <person name="Zhao B."/>
        </authorList>
    </citation>
    <scope>NUCLEOTIDE SEQUENCE [LARGE SCALE GENOMIC DNA]</scope>
    <source>
        <strain evidence="1 2">1CP</strain>
    </source>
</reference>
<evidence type="ECO:0000313" key="1">
    <source>
        <dbReference type="EMBL" id="ANS25314.1"/>
    </source>
</evidence>
<sequence>MRMKEPAVVRPESNWPGKVRYAFLISGALSDRVLAAFPELDVSDVTTGDTTLYGPVDSPTDLRGMLARFDALGLTVIEMRRLPD</sequence>
<dbReference type="EMBL" id="CP009111">
    <property type="protein sequence ID" value="ANS25314.1"/>
    <property type="molecule type" value="Genomic_DNA"/>
</dbReference>
<dbReference type="AlphaFoldDB" id="A0A1B1JY84"/>
<proteinExistence type="predicted"/>
<accession>A0A1B1JY84</accession>
<name>A0A1B1JY84_RHOOP</name>
<evidence type="ECO:0000313" key="2">
    <source>
        <dbReference type="Proteomes" id="UP000186108"/>
    </source>
</evidence>
<dbReference type="Proteomes" id="UP000186108">
    <property type="component" value="Chromosome"/>
</dbReference>